<evidence type="ECO:0000256" key="1">
    <source>
        <dbReference type="SAM" id="MobiDB-lite"/>
    </source>
</evidence>
<dbReference type="PANTHER" id="PTHR35162:SF2">
    <property type="entry name" value="OS08G0516600 PROTEIN"/>
    <property type="match status" value="1"/>
</dbReference>
<dbReference type="Gramene" id="ONK78877">
    <property type="protein sequence ID" value="ONK78877"/>
    <property type="gene ID" value="A4U43_C01F490"/>
</dbReference>
<dbReference type="InterPro" id="IPR053115">
    <property type="entry name" value="CDK_inhibitor"/>
</dbReference>
<gene>
    <name evidence="2" type="ORF">A4U43_C01F490</name>
</gene>
<sequence>MVMGLEFTIIEELRTLTPIKTKTKAKAASREETEKGINEEDENCVTPKAEESELSRPAAVCPPAPRKPRPVKRRSRPPPVLGFYKVPTNLTKFFVPAEEVDTGLLYSTDCMPKELIGFRATQYGILGSVFSFPWM</sequence>
<keyword evidence="3" id="KW-1185">Reference proteome</keyword>
<accession>A0A5P1FN72</accession>
<protein>
    <submittedName>
        <fullName evidence="2">Uncharacterized protein</fullName>
    </submittedName>
</protein>
<proteinExistence type="predicted"/>
<feature type="region of interest" description="Disordered" evidence="1">
    <location>
        <begin position="21"/>
        <end position="78"/>
    </location>
</feature>
<dbReference type="EMBL" id="CM007381">
    <property type="protein sequence ID" value="ONK78877.1"/>
    <property type="molecule type" value="Genomic_DNA"/>
</dbReference>
<evidence type="ECO:0000313" key="3">
    <source>
        <dbReference type="Proteomes" id="UP000243459"/>
    </source>
</evidence>
<dbReference type="AlphaFoldDB" id="A0A5P1FN72"/>
<feature type="compositionally biased region" description="Basic and acidic residues" evidence="1">
    <location>
        <begin position="28"/>
        <end position="38"/>
    </location>
</feature>
<organism evidence="2 3">
    <name type="scientific">Asparagus officinalis</name>
    <name type="common">Garden asparagus</name>
    <dbReference type="NCBI Taxonomy" id="4686"/>
    <lineage>
        <taxon>Eukaryota</taxon>
        <taxon>Viridiplantae</taxon>
        <taxon>Streptophyta</taxon>
        <taxon>Embryophyta</taxon>
        <taxon>Tracheophyta</taxon>
        <taxon>Spermatophyta</taxon>
        <taxon>Magnoliopsida</taxon>
        <taxon>Liliopsida</taxon>
        <taxon>Asparagales</taxon>
        <taxon>Asparagaceae</taxon>
        <taxon>Asparagoideae</taxon>
        <taxon>Asparagus</taxon>
    </lineage>
</organism>
<dbReference type="PANTHER" id="PTHR35162">
    <property type="entry name" value="OS08G0516600 PROTEIN"/>
    <property type="match status" value="1"/>
</dbReference>
<dbReference type="OMA" id="VHEHEEC"/>
<reference evidence="3" key="1">
    <citation type="journal article" date="2017" name="Nat. Commun.">
        <title>The asparagus genome sheds light on the origin and evolution of a young Y chromosome.</title>
        <authorList>
            <person name="Harkess A."/>
            <person name="Zhou J."/>
            <person name="Xu C."/>
            <person name="Bowers J.E."/>
            <person name="Van der Hulst R."/>
            <person name="Ayyampalayam S."/>
            <person name="Mercati F."/>
            <person name="Riccardi P."/>
            <person name="McKain M.R."/>
            <person name="Kakrana A."/>
            <person name="Tang H."/>
            <person name="Ray J."/>
            <person name="Groenendijk J."/>
            <person name="Arikit S."/>
            <person name="Mathioni S.M."/>
            <person name="Nakano M."/>
            <person name="Shan H."/>
            <person name="Telgmann-Rauber A."/>
            <person name="Kanno A."/>
            <person name="Yue Z."/>
            <person name="Chen H."/>
            <person name="Li W."/>
            <person name="Chen Y."/>
            <person name="Xu X."/>
            <person name="Zhang Y."/>
            <person name="Luo S."/>
            <person name="Chen H."/>
            <person name="Gao J."/>
            <person name="Mao Z."/>
            <person name="Pires J.C."/>
            <person name="Luo M."/>
            <person name="Kudrna D."/>
            <person name="Wing R.A."/>
            <person name="Meyers B.C."/>
            <person name="Yi K."/>
            <person name="Kong H."/>
            <person name="Lavrijsen P."/>
            <person name="Sunseri F."/>
            <person name="Falavigna A."/>
            <person name="Ye Y."/>
            <person name="Leebens-Mack J.H."/>
            <person name="Chen G."/>
        </authorList>
    </citation>
    <scope>NUCLEOTIDE SEQUENCE [LARGE SCALE GENOMIC DNA]</scope>
    <source>
        <strain evidence="3">cv. DH0086</strain>
    </source>
</reference>
<name>A0A5P1FN72_ASPOF</name>
<feature type="compositionally biased region" description="Basic residues" evidence="1">
    <location>
        <begin position="66"/>
        <end position="76"/>
    </location>
</feature>
<dbReference type="Proteomes" id="UP000243459">
    <property type="component" value="Chromosome 1"/>
</dbReference>
<evidence type="ECO:0000313" key="2">
    <source>
        <dbReference type="EMBL" id="ONK78877.1"/>
    </source>
</evidence>